<feature type="compositionally biased region" description="Basic residues" evidence="1">
    <location>
        <begin position="239"/>
        <end position="248"/>
    </location>
</feature>
<dbReference type="Proteomes" id="UP001175353">
    <property type="component" value="Unassembled WGS sequence"/>
</dbReference>
<gene>
    <name evidence="2" type="ORF">LTR91_025100</name>
</gene>
<keyword evidence="3" id="KW-1185">Reference proteome</keyword>
<protein>
    <submittedName>
        <fullName evidence="2">Uncharacterized protein</fullName>
    </submittedName>
</protein>
<evidence type="ECO:0000313" key="3">
    <source>
        <dbReference type="Proteomes" id="UP001175353"/>
    </source>
</evidence>
<sequence length="270" mass="30144">MATVAEARRKTSRRRPSSVTMERVVRRADLHSPARIPDLEPELDAIRHLKKVDDFHYVTKPTEDLRAGDPEEDLDFRLFAAVNAAGGVSAANKIRLRSPTPQTTAAGFVVPERDWRYYFADTLETGEDKEDYARAALSGAQVLALSRKSWPGSAYEWKVVHVPPTRGSLSTGPVLAKDRERFKMEAATRRKRPGKKSRIKIRTKLAVSRVDAEKQQAEAANSQAKAVARETADREKRVRTNRAKKLKRRAQEKAKKGGVKGDGTDSDDGD</sequence>
<name>A0AAN6H0D0_9PEZI</name>
<accession>A0AAN6H0D0</accession>
<comment type="caution">
    <text evidence="2">The sequence shown here is derived from an EMBL/GenBank/DDBJ whole genome shotgun (WGS) entry which is preliminary data.</text>
</comment>
<proteinExistence type="predicted"/>
<dbReference type="InterPro" id="IPR018555">
    <property type="entry name" value="C630.06c-like"/>
</dbReference>
<feature type="region of interest" description="Disordered" evidence="1">
    <location>
        <begin position="1"/>
        <end position="32"/>
    </location>
</feature>
<feature type="compositionally biased region" description="Basic and acidic residues" evidence="1">
    <location>
        <begin position="23"/>
        <end position="32"/>
    </location>
</feature>
<dbReference type="AlphaFoldDB" id="A0AAN6H0D0"/>
<reference evidence="2" key="1">
    <citation type="submission" date="2023-06" db="EMBL/GenBank/DDBJ databases">
        <title>Black Yeasts Isolated from many extreme environments.</title>
        <authorList>
            <person name="Coleine C."/>
            <person name="Stajich J.E."/>
            <person name="Selbmann L."/>
        </authorList>
    </citation>
    <scope>NUCLEOTIDE SEQUENCE</scope>
    <source>
        <strain evidence="2">CCFEE 5200</strain>
    </source>
</reference>
<feature type="region of interest" description="Disordered" evidence="1">
    <location>
        <begin position="213"/>
        <end position="270"/>
    </location>
</feature>
<dbReference type="Pfam" id="PF09428">
    <property type="entry name" value="DUF2011"/>
    <property type="match status" value="1"/>
</dbReference>
<evidence type="ECO:0000313" key="2">
    <source>
        <dbReference type="EMBL" id="KAK0951270.1"/>
    </source>
</evidence>
<dbReference type="EMBL" id="JAUJLE010000713">
    <property type="protein sequence ID" value="KAK0951270.1"/>
    <property type="molecule type" value="Genomic_DNA"/>
</dbReference>
<evidence type="ECO:0000256" key="1">
    <source>
        <dbReference type="SAM" id="MobiDB-lite"/>
    </source>
</evidence>
<organism evidence="2 3">
    <name type="scientific">Friedmanniomyces endolithicus</name>
    <dbReference type="NCBI Taxonomy" id="329885"/>
    <lineage>
        <taxon>Eukaryota</taxon>
        <taxon>Fungi</taxon>
        <taxon>Dikarya</taxon>
        <taxon>Ascomycota</taxon>
        <taxon>Pezizomycotina</taxon>
        <taxon>Dothideomycetes</taxon>
        <taxon>Dothideomycetidae</taxon>
        <taxon>Mycosphaerellales</taxon>
        <taxon>Teratosphaeriaceae</taxon>
        <taxon>Friedmanniomyces</taxon>
    </lineage>
</organism>
<feature type="compositionally biased region" description="Basic and acidic residues" evidence="1">
    <location>
        <begin position="227"/>
        <end position="238"/>
    </location>
</feature>